<evidence type="ECO:0000313" key="5">
    <source>
        <dbReference type="Proteomes" id="UP000008810"/>
    </source>
</evidence>
<evidence type="ECO:0000313" key="3">
    <source>
        <dbReference type="EMBL" id="KQJ95200.1"/>
    </source>
</evidence>
<reference evidence="3" key="2">
    <citation type="submission" date="2017-06" db="EMBL/GenBank/DDBJ databases">
        <title>WGS assembly of Brachypodium distachyon.</title>
        <authorList>
            <consortium name="The International Brachypodium Initiative"/>
            <person name="Lucas S."/>
            <person name="Harmon-Smith M."/>
            <person name="Lail K."/>
            <person name="Tice H."/>
            <person name="Grimwood J."/>
            <person name="Bruce D."/>
            <person name="Barry K."/>
            <person name="Shu S."/>
            <person name="Lindquist E."/>
            <person name="Wang M."/>
            <person name="Pitluck S."/>
            <person name="Vogel J.P."/>
            <person name="Garvin D.F."/>
            <person name="Mockler T.C."/>
            <person name="Schmutz J."/>
            <person name="Rokhsar D."/>
            <person name="Bevan M.W."/>
        </authorList>
    </citation>
    <scope>NUCLEOTIDE SEQUENCE</scope>
    <source>
        <strain evidence="3">Bd21</strain>
    </source>
</reference>
<dbReference type="OrthoDB" id="1862401at2759"/>
<dbReference type="InterPro" id="IPR051504">
    <property type="entry name" value="Plant_metabolite_acyltrans"/>
</dbReference>
<dbReference type="STRING" id="15368.A0A0Q3JAD9"/>
<evidence type="ECO:0000256" key="1">
    <source>
        <dbReference type="ARBA" id="ARBA00022679"/>
    </source>
</evidence>
<accession>A0A0Q3JAD9</accession>
<evidence type="ECO:0000313" key="4">
    <source>
        <dbReference type="EnsemblPlants" id="KQJ95200"/>
    </source>
</evidence>
<evidence type="ECO:0000256" key="2">
    <source>
        <dbReference type="ARBA" id="ARBA00023315"/>
    </source>
</evidence>
<dbReference type="Gene3D" id="3.30.559.10">
    <property type="entry name" value="Chloramphenicol acetyltransferase-like domain"/>
    <property type="match status" value="2"/>
</dbReference>
<name>A0A0Q3JAD9_BRADI</name>
<dbReference type="RefSeq" id="XP_003571423.2">
    <property type="nucleotide sequence ID" value="XM_003571375.4"/>
</dbReference>
<protein>
    <submittedName>
        <fullName evidence="3 4">Uncharacterized protein</fullName>
    </submittedName>
</protein>
<dbReference type="KEGG" id="bdi:100836346"/>
<dbReference type="ExpressionAtlas" id="A0A0Q3JAD9">
    <property type="expression patterns" value="baseline and differential"/>
</dbReference>
<keyword evidence="2" id="KW-0012">Acyltransferase</keyword>
<dbReference type="PANTHER" id="PTHR31625">
    <property type="match status" value="1"/>
</dbReference>
<dbReference type="EnsemblPlants" id="KQJ95200">
    <property type="protein sequence ID" value="KQJ95200"/>
    <property type="gene ID" value="BRADI_3g15720v3"/>
</dbReference>
<dbReference type="Pfam" id="PF02458">
    <property type="entry name" value="Transferase"/>
    <property type="match status" value="1"/>
</dbReference>
<dbReference type="AlphaFoldDB" id="A0A0Q3JAD9"/>
<dbReference type="InterPro" id="IPR023213">
    <property type="entry name" value="CAT-like_dom_sf"/>
</dbReference>
<reference evidence="4" key="3">
    <citation type="submission" date="2018-08" db="UniProtKB">
        <authorList>
            <consortium name="EnsemblPlants"/>
        </authorList>
    </citation>
    <scope>IDENTIFICATION</scope>
    <source>
        <strain evidence="4">cv. Bd21</strain>
    </source>
</reference>
<keyword evidence="5" id="KW-1185">Reference proteome</keyword>
<sequence length="489" mass="52134">MIRLQNEPKTISFIYPSSSRGRKGRQAMGEASSDVPAAAAAVRVLAVARVAPSAVEDEAGRRVKLSFFDTPWVVLPPIQRVFLYELELAAADGFPAVVDRLKRALADTLAHYLPLAGTLEYVAETGDAVIDCSDAGVAFVEADGIGMDVRALAGDEAHDVAAFQSLVPELDVRVLPAPVLSVQATRLGAGVAIGFSVHHAVADGRAVWRFIEAWASASRVGSPVTDDLAPPHYGREAVPHARGDELARELLKMVAPNVPVVNTGQFDFSQRVLRARRTFHLCADDIRSLKQRIDALAAAETNSGNNGAPKPKPVSTFVALAALGWTAFVRSKNLGAGEDTYLMFLADLRARLDPPVSDAYFGNCVRACLATCADAAELRGAAGVLRAAQAVQRAVEEMAAAPLAAADRSWVHMLMRLPFSRLANVAASPRFRAYEASDFGFGKPARVELVSMNQDGEMVLVGGRRDGEVQVSVSVDPAHMDAFKACILG</sequence>
<keyword evidence="1" id="KW-0808">Transferase</keyword>
<dbReference type="GO" id="GO:0016747">
    <property type="term" value="F:acyltransferase activity, transferring groups other than amino-acyl groups"/>
    <property type="evidence" value="ECO:0007669"/>
    <property type="project" value="UniProtKB-ARBA"/>
</dbReference>
<organism evidence="3">
    <name type="scientific">Brachypodium distachyon</name>
    <name type="common">Purple false brome</name>
    <name type="synonym">Trachynia distachya</name>
    <dbReference type="NCBI Taxonomy" id="15368"/>
    <lineage>
        <taxon>Eukaryota</taxon>
        <taxon>Viridiplantae</taxon>
        <taxon>Streptophyta</taxon>
        <taxon>Embryophyta</taxon>
        <taxon>Tracheophyta</taxon>
        <taxon>Spermatophyta</taxon>
        <taxon>Magnoliopsida</taxon>
        <taxon>Liliopsida</taxon>
        <taxon>Poales</taxon>
        <taxon>Poaceae</taxon>
        <taxon>BOP clade</taxon>
        <taxon>Pooideae</taxon>
        <taxon>Stipodae</taxon>
        <taxon>Brachypodieae</taxon>
        <taxon>Brachypodium</taxon>
    </lineage>
</organism>
<dbReference type="EMBL" id="CM000882">
    <property type="protein sequence ID" value="KQJ95200.1"/>
    <property type="molecule type" value="Genomic_DNA"/>
</dbReference>
<dbReference type="Gramene" id="KQJ95200">
    <property type="protein sequence ID" value="KQJ95200"/>
    <property type="gene ID" value="BRADI_3g15720v3"/>
</dbReference>
<dbReference type="GeneID" id="100836346"/>
<proteinExistence type="predicted"/>
<reference evidence="3 4" key="1">
    <citation type="journal article" date="2010" name="Nature">
        <title>Genome sequencing and analysis of the model grass Brachypodium distachyon.</title>
        <authorList>
            <consortium name="International Brachypodium Initiative"/>
        </authorList>
    </citation>
    <scope>NUCLEOTIDE SEQUENCE [LARGE SCALE GENOMIC DNA]</scope>
    <source>
        <strain evidence="3 4">Bd21</strain>
    </source>
</reference>
<gene>
    <name evidence="4" type="primary">LOC100836346</name>
    <name evidence="3" type="ORF">BRADI_3g15720v3</name>
</gene>
<dbReference type="Proteomes" id="UP000008810">
    <property type="component" value="Chromosome 3"/>
</dbReference>